<evidence type="ECO:0000313" key="2">
    <source>
        <dbReference type="Proteomes" id="UP001141552"/>
    </source>
</evidence>
<dbReference type="EMBL" id="JAKUCV010004943">
    <property type="protein sequence ID" value="KAJ4833441.1"/>
    <property type="molecule type" value="Genomic_DNA"/>
</dbReference>
<protein>
    <recommendedName>
        <fullName evidence="3">DUF4283 domain-containing protein</fullName>
    </recommendedName>
</protein>
<evidence type="ECO:0000313" key="1">
    <source>
        <dbReference type="EMBL" id="KAJ4833441.1"/>
    </source>
</evidence>
<keyword evidence="2" id="KW-1185">Reference proteome</keyword>
<sequence length="121" mass="13579">MSSDEEGTYVNIGRQGDPDEGNFVLEWGQEEIEAADCDVDKSICGKFSRLYTVAKVWSSLVVSGVVVKCHLKRAWSRKADFNVIDKGGLLFLIGFQLEEEKKLFLQGSPWLVSNKHLVVKD</sequence>
<dbReference type="Proteomes" id="UP001141552">
    <property type="component" value="Unassembled WGS sequence"/>
</dbReference>
<evidence type="ECO:0008006" key="3">
    <source>
        <dbReference type="Google" id="ProtNLM"/>
    </source>
</evidence>
<reference evidence="1" key="1">
    <citation type="submission" date="2022-02" db="EMBL/GenBank/DDBJ databases">
        <authorList>
            <person name="Henning P.M."/>
            <person name="McCubbin A.G."/>
            <person name="Shore J.S."/>
        </authorList>
    </citation>
    <scope>NUCLEOTIDE SEQUENCE</scope>
    <source>
        <strain evidence="1">F60SS</strain>
        <tissue evidence="1">Leaves</tissue>
    </source>
</reference>
<name>A0A9Q0FL63_9ROSI</name>
<reference evidence="1" key="2">
    <citation type="journal article" date="2023" name="Plants (Basel)">
        <title>Annotation of the Turnera subulata (Passifloraceae) Draft Genome Reveals the S-Locus Evolved after the Divergence of Turneroideae from Passifloroideae in a Stepwise Manner.</title>
        <authorList>
            <person name="Henning P.M."/>
            <person name="Roalson E.H."/>
            <person name="Mir W."/>
            <person name="McCubbin A.G."/>
            <person name="Shore J.S."/>
        </authorList>
    </citation>
    <scope>NUCLEOTIDE SEQUENCE</scope>
    <source>
        <strain evidence="1">F60SS</strain>
    </source>
</reference>
<accession>A0A9Q0FL63</accession>
<organism evidence="1 2">
    <name type="scientific">Turnera subulata</name>
    <dbReference type="NCBI Taxonomy" id="218843"/>
    <lineage>
        <taxon>Eukaryota</taxon>
        <taxon>Viridiplantae</taxon>
        <taxon>Streptophyta</taxon>
        <taxon>Embryophyta</taxon>
        <taxon>Tracheophyta</taxon>
        <taxon>Spermatophyta</taxon>
        <taxon>Magnoliopsida</taxon>
        <taxon>eudicotyledons</taxon>
        <taxon>Gunneridae</taxon>
        <taxon>Pentapetalae</taxon>
        <taxon>rosids</taxon>
        <taxon>fabids</taxon>
        <taxon>Malpighiales</taxon>
        <taxon>Passifloraceae</taxon>
        <taxon>Turnera</taxon>
    </lineage>
</organism>
<dbReference type="AlphaFoldDB" id="A0A9Q0FL63"/>
<proteinExistence type="predicted"/>
<comment type="caution">
    <text evidence="1">The sequence shown here is derived from an EMBL/GenBank/DDBJ whole genome shotgun (WGS) entry which is preliminary data.</text>
</comment>
<dbReference type="OrthoDB" id="1705899at2759"/>
<gene>
    <name evidence="1" type="ORF">Tsubulata_031550</name>
</gene>